<name>A0A327VR18_9BACT</name>
<organism evidence="1 2">
    <name type="scientific">Chitinophaga dinghuensis</name>
    <dbReference type="NCBI Taxonomy" id="1539050"/>
    <lineage>
        <taxon>Bacteria</taxon>
        <taxon>Pseudomonadati</taxon>
        <taxon>Bacteroidota</taxon>
        <taxon>Chitinophagia</taxon>
        <taxon>Chitinophagales</taxon>
        <taxon>Chitinophagaceae</taxon>
        <taxon>Chitinophaga</taxon>
    </lineage>
</organism>
<dbReference type="PROSITE" id="PS51257">
    <property type="entry name" value="PROKAR_LIPOPROTEIN"/>
    <property type="match status" value="1"/>
</dbReference>
<gene>
    <name evidence="1" type="ORF">CLV59_107250</name>
</gene>
<dbReference type="RefSeq" id="WP_111594068.1">
    <property type="nucleotide sequence ID" value="NZ_QLMA01000007.1"/>
</dbReference>
<keyword evidence="2" id="KW-1185">Reference proteome</keyword>
<protein>
    <submittedName>
        <fullName evidence="1">Uncharacterized protein DUF1573</fullName>
    </submittedName>
</protein>
<dbReference type="SUPFAM" id="SSF52833">
    <property type="entry name" value="Thioredoxin-like"/>
    <property type="match status" value="1"/>
</dbReference>
<dbReference type="PANTHER" id="PTHR37833:SF1">
    <property type="entry name" value="SIGNAL PEPTIDE PROTEIN"/>
    <property type="match status" value="1"/>
</dbReference>
<dbReference type="AlphaFoldDB" id="A0A327VR18"/>
<dbReference type="OrthoDB" id="826619at2"/>
<dbReference type="Proteomes" id="UP000249819">
    <property type="component" value="Unassembled WGS sequence"/>
</dbReference>
<comment type="caution">
    <text evidence="1">The sequence shown here is derived from an EMBL/GenBank/DDBJ whole genome shotgun (WGS) entry which is preliminary data.</text>
</comment>
<sequence>MKHIFLPALLAAVTLVSCKSKPAQLTFENIHLRQIYEAAKAQHKSVMLVAKGEGCKPCEDFELRYYKDTAFSKSITDKYVTVFVENSKPGNEWLSRVTNTSAIPGFVFTSEEMELRGIYIGEMSAERMKAVLAQLDTAKSFISERFDINRDSSYTTDQIKDFVGGPLKGQLQLEIYGKTKDKSVLEGVEDRLKKSIAVYPHFYNNFLLAQYYKQTGNAEKSRQYAKAALETKQTVSLTLNMQLKRFAHQMADSNYNEKNDAFMRLDSAERYVPFIALHKADSLFFEFTNTGASPMLIDNILSDCSCTVGDYPKEPVLPMQKGKIKVIVNGKTPGIFARRLRVFSNSSNSPVSLTIRGEVK</sequence>
<reference evidence="1 2" key="1">
    <citation type="submission" date="2018-06" db="EMBL/GenBank/DDBJ databases">
        <title>Genomic Encyclopedia of Archaeal and Bacterial Type Strains, Phase II (KMG-II): from individual species to whole genera.</title>
        <authorList>
            <person name="Goeker M."/>
        </authorList>
    </citation>
    <scope>NUCLEOTIDE SEQUENCE [LARGE SCALE GENOMIC DNA]</scope>
    <source>
        <strain evidence="1 2">DSM 29821</strain>
    </source>
</reference>
<evidence type="ECO:0000313" key="1">
    <source>
        <dbReference type="EMBL" id="RAJ77483.1"/>
    </source>
</evidence>
<dbReference type="Pfam" id="PF07610">
    <property type="entry name" value="DUF1573"/>
    <property type="match status" value="1"/>
</dbReference>
<evidence type="ECO:0000313" key="2">
    <source>
        <dbReference type="Proteomes" id="UP000249819"/>
    </source>
</evidence>
<dbReference type="Gene3D" id="3.40.30.10">
    <property type="entry name" value="Glutaredoxin"/>
    <property type="match status" value="1"/>
</dbReference>
<accession>A0A327VR18</accession>
<dbReference type="InterPro" id="IPR013783">
    <property type="entry name" value="Ig-like_fold"/>
</dbReference>
<dbReference type="EMBL" id="QLMA01000007">
    <property type="protein sequence ID" value="RAJ77483.1"/>
    <property type="molecule type" value="Genomic_DNA"/>
</dbReference>
<dbReference type="InterPro" id="IPR011467">
    <property type="entry name" value="DUF1573"/>
</dbReference>
<dbReference type="InterPro" id="IPR036249">
    <property type="entry name" value="Thioredoxin-like_sf"/>
</dbReference>
<dbReference type="PANTHER" id="PTHR37833">
    <property type="entry name" value="LIPOPROTEIN-RELATED"/>
    <property type="match status" value="1"/>
</dbReference>
<dbReference type="Gene3D" id="2.60.40.10">
    <property type="entry name" value="Immunoglobulins"/>
    <property type="match status" value="1"/>
</dbReference>
<proteinExistence type="predicted"/>